<keyword evidence="3" id="KW-1185">Reference proteome</keyword>
<dbReference type="AlphaFoldDB" id="A0A395HLM1"/>
<protein>
    <submittedName>
        <fullName evidence="2">Uncharacterized protein</fullName>
    </submittedName>
</protein>
<evidence type="ECO:0000256" key="1">
    <source>
        <dbReference type="SAM" id="MobiDB-lite"/>
    </source>
</evidence>
<evidence type="ECO:0000313" key="3">
    <source>
        <dbReference type="Proteomes" id="UP000248961"/>
    </source>
</evidence>
<sequence>MERAGARQQSNEEPKSDPEDPKITLSEKISLLLRRPTMNGTSGRGWTSRSRTPPSPSQNGGSDEENLIPELPWLRTLLSSPQKTVLRLTVDSQTAIPSEAQWKRATDHLRSKLWAMRQNYPRAKRFGGVICWNKWMRLFTEDMRRVSARAITGDGDAAGDKVPREYRVVSWAAGGRITHFWTEDLVLVDFLTEIEDNLEGDGHDGQKIWGVPMASVRL</sequence>
<accession>A0A395HLM1</accession>
<gene>
    <name evidence="2" type="ORF">BO97DRAFT_428696</name>
</gene>
<dbReference type="RefSeq" id="XP_025547279.1">
    <property type="nucleotide sequence ID" value="XM_025697317.1"/>
</dbReference>
<dbReference type="EMBL" id="KZ824319">
    <property type="protein sequence ID" value="RAL08125.1"/>
    <property type="molecule type" value="Genomic_DNA"/>
</dbReference>
<evidence type="ECO:0000313" key="2">
    <source>
        <dbReference type="EMBL" id="RAL08125.1"/>
    </source>
</evidence>
<feature type="compositionally biased region" description="Basic and acidic residues" evidence="1">
    <location>
        <begin position="1"/>
        <end position="22"/>
    </location>
</feature>
<dbReference type="Proteomes" id="UP000248961">
    <property type="component" value="Unassembled WGS sequence"/>
</dbReference>
<organism evidence="2 3">
    <name type="scientific">Aspergillus homomorphus (strain CBS 101889)</name>
    <dbReference type="NCBI Taxonomy" id="1450537"/>
    <lineage>
        <taxon>Eukaryota</taxon>
        <taxon>Fungi</taxon>
        <taxon>Dikarya</taxon>
        <taxon>Ascomycota</taxon>
        <taxon>Pezizomycotina</taxon>
        <taxon>Eurotiomycetes</taxon>
        <taxon>Eurotiomycetidae</taxon>
        <taxon>Eurotiales</taxon>
        <taxon>Aspergillaceae</taxon>
        <taxon>Aspergillus</taxon>
        <taxon>Aspergillus subgen. Circumdati</taxon>
    </lineage>
</organism>
<name>A0A395HLM1_ASPHC</name>
<reference evidence="2 3" key="1">
    <citation type="submission" date="2018-02" db="EMBL/GenBank/DDBJ databases">
        <title>The genomes of Aspergillus section Nigri reveals drivers in fungal speciation.</title>
        <authorList>
            <consortium name="DOE Joint Genome Institute"/>
            <person name="Vesth T.C."/>
            <person name="Nybo J."/>
            <person name="Theobald S."/>
            <person name="Brandl J."/>
            <person name="Frisvad J.C."/>
            <person name="Nielsen K.F."/>
            <person name="Lyhne E.K."/>
            <person name="Kogle M.E."/>
            <person name="Kuo A."/>
            <person name="Riley R."/>
            <person name="Clum A."/>
            <person name="Nolan M."/>
            <person name="Lipzen A."/>
            <person name="Salamov A."/>
            <person name="Henrissat B."/>
            <person name="Wiebenga A."/>
            <person name="De vries R.P."/>
            <person name="Grigoriev I.V."/>
            <person name="Mortensen U.H."/>
            <person name="Andersen M.R."/>
            <person name="Baker S.E."/>
        </authorList>
    </citation>
    <scope>NUCLEOTIDE SEQUENCE [LARGE SCALE GENOMIC DNA]</scope>
    <source>
        <strain evidence="2 3">CBS 101889</strain>
    </source>
</reference>
<dbReference type="GeneID" id="37201606"/>
<feature type="region of interest" description="Disordered" evidence="1">
    <location>
        <begin position="1"/>
        <end position="66"/>
    </location>
</feature>
<dbReference type="VEuPathDB" id="FungiDB:BO97DRAFT_428696"/>
<proteinExistence type="predicted"/>